<dbReference type="AlphaFoldDB" id="A0A8H7AKG4"/>
<accession>A0A8H7AKG4</accession>
<keyword evidence="2" id="KW-1185">Reference proteome</keyword>
<comment type="caution">
    <text evidence="1">The sequence shown here is derived from an EMBL/GenBank/DDBJ whole genome shotgun (WGS) entry which is preliminary data.</text>
</comment>
<dbReference type="EMBL" id="JAACFV010000051">
    <property type="protein sequence ID" value="KAF7508671.1"/>
    <property type="molecule type" value="Genomic_DNA"/>
</dbReference>
<gene>
    <name evidence="1" type="ORF">GJ744_009063</name>
</gene>
<dbReference type="OrthoDB" id="5235440at2759"/>
<reference evidence="1" key="1">
    <citation type="submission" date="2020-02" db="EMBL/GenBank/DDBJ databases">
        <authorList>
            <person name="Palmer J.M."/>
        </authorList>
    </citation>
    <scope>NUCLEOTIDE SEQUENCE</scope>
    <source>
        <strain evidence="1">EPUS1.4</strain>
        <tissue evidence="1">Thallus</tissue>
    </source>
</reference>
<evidence type="ECO:0000313" key="2">
    <source>
        <dbReference type="Proteomes" id="UP000606974"/>
    </source>
</evidence>
<organism evidence="1 2">
    <name type="scientific">Endocarpon pusillum</name>
    <dbReference type="NCBI Taxonomy" id="364733"/>
    <lineage>
        <taxon>Eukaryota</taxon>
        <taxon>Fungi</taxon>
        <taxon>Dikarya</taxon>
        <taxon>Ascomycota</taxon>
        <taxon>Pezizomycotina</taxon>
        <taxon>Eurotiomycetes</taxon>
        <taxon>Chaetothyriomycetidae</taxon>
        <taxon>Verrucariales</taxon>
        <taxon>Verrucariaceae</taxon>
        <taxon>Endocarpon</taxon>
    </lineage>
</organism>
<protein>
    <submittedName>
        <fullName evidence="1">Uncharacterized protein</fullName>
    </submittedName>
</protein>
<dbReference type="Proteomes" id="UP000606974">
    <property type="component" value="Unassembled WGS sequence"/>
</dbReference>
<evidence type="ECO:0000313" key="1">
    <source>
        <dbReference type="EMBL" id="KAF7508671.1"/>
    </source>
</evidence>
<sequence length="76" mass="8913">MASSDTLPENQGIAARVGRSDREIDKYWSSVVMEEPVSDDLKALVRTDLKKAWHFRRDMEFRQNTKTRWATIDNLE</sequence>
<name>A0A8H7AKG4_9EURO</name>
<proteinExistence type="predicted"/>